<dbReference type="PANTHER" id="PTHR45648">
    <property type="entry name" value="GDSL LIPASE/ACYLHYDROLASE FAMILY PROTEIN (AFU_ORTHOLOGUE AFUA_4G14700)"/>
    <property type="match status" value="1"/>
</dbReference>
<evidence type="ECO:0000256" key="1">
    <source>
        <dbReference type="ARBA" id="ARBA00008668"/>
    </source>
</evidence>
<dbReference type="PANTHER" id="PTHR45648:SF22">
    <property type="entry name" value="GDSL LIPASE_ACYLHYDROLASE FAMILY PROTEIN (AFU_ORTHOLOGUE AFUA_4G14700)"/>
    <property type="match status" value="1"/>
</dbReference>
<dbReference type="SUPFAM" id="SSF52266">
    <property type="entry name" value="SGNH hydrolase"/>
    <property type="match status" value="1"/>
</dbReference>
<dbReference type="InterPro" id="IPR001087">
    <property type="entry name" value="GDSL"/>
</dbReference>
<dbReference type="Pfam" id="PF00657">
    <property type="entry name" value="Lipase_GDSL"/>
    <property type="match status" value="1"/>
</dbReference>
<accession>A0ABX1QCV3</accession>
<dbReference type="InterPro" id="IPR051058">
    <property type="entry name" value="GDSL_Est/Lipase"/>
</dbReference>
<feature type="domain" description="Autotransporter" evidence="5">
    <location>
        <begin position="335"/>
        <end position="611"/>
    </location>
</feature>
<keyword evidence="3" id="KW-0378">Hydrolase</keyword>
<comment type="similarity">
    <text evidence="1">Belongs to the 'GDSL' lipolytic enzyme family.</text>
</comment>
<evidence type="ECO:0000256" key="2">
    <source>
        <dbReference type="ARBA" id="ARBA00022729"/>
    </source>
</evidence>
<feature type="signal peptide" evidence="4">
    <location>
        <begin position="1"/>
        <end position="21"/>
    </location>
</feature>
<dbReference type="InterPro" id="IPR017186">
    <property type="entry name" value="Lipase_autotranspt_EstA"/>
</dbReference>
<comment type="caution">
    <text evidence="6">The sequence shown here is derived from an EMBL/GenBank/DDBJ whole genome shotgun (WGS) entry which is preliminary data.</text>
</comment>
<dbReference type="SUPFAM" id="SSF103515">
    <property type="entry name" value="Autotransporter"/>
    <property type="match status" value="1"/>
</dbReference>
<dbReference type="Gene3D" id="2.40.128.130">
    <property type="entry name" value="Autotransporter beta-domain"/>
    <property type="match status" value="1"/>
</dbReference>
<dbReference type="InterPro" id="IPR036709">
    <property type="entry name" value="Autotransporte_beta_dom_sf"/>
</dbReference>
<dbReference type="InterPro" id="IPR005546">
    <property type="entry name" value="Autotransporte_beta"/>
</dbReference>
<name>A0ABX1QCV3_9RHOO</name>
<dbReference type="Pfam" id="PF03797">
    <property type="entry name" value="Autotransporter"/>
    <property type="match status" value="1"/>
</dbReference>
<dbReference type="Gene3D" id="3.40.50.1110">
    <property type="entry name" value="SGNH hydrolase"/>
    <property type="match status" value="1"/>
</dbReference>
<dbReference type="NCBIfam" id="TIGR01414">
    <property type="entry name" value="autotrans_barl"/>
    <property type="match status" value="1"/>
</dbReference>
<keyword evidence="7" id="KW-1185">Reference proteome</keyword>
<reference evidence="6 7" key="1">
    <citation type="submission" date="2019-12" db="EMBL/GenBank/DDBJ databases">
        <title>Comparative genomics gives insights into the taxonomy of the Azoarcus-Aromatoleum group and reveals separate origins of nif in the plant-associated Azoarcus and non-plant-associated Aromatoleum sub-groups.</title>
        <authorList>
            <person name="Lafos M."/>
            <person name="Maluk M."/>
            <person name="Batista M."/>
            <person name="Junghare M."/>
            <person name="Carmona M."/>
            <person name="Faoro H."/>
            <person name="Cruz L.M."/>
            <person name="Battistoni F."/>
            <person name="De Souza E."/>
            <person name="Pedrosa F."/>
            <person name="Chen W.-M."/>
            <person name="Poole P.S."/>
            <person name="Dixon R.A."/>
            <person name="James E.K."/>
        </authorList>
    </citation>
    <scope>NUCLEOTIDE SEQUENCE [LARGE SCALE GENOMIC DNA]</scope>
    <source>
        <strain evidence="6 7">22Lin</strain>
    </source>
</reference>
<dbReference type="InterPro" id="IPR006315">
    <property type="entry name" value="OM_autotransptr_brl_dom"/>
</dbReference>
<evidence type="ECO:0000256" key="4">
    <source>
        <dbReference type="SAM" id="SignalP"/>
    </source>
</evidence>
<dbReference type="CDD" id="cd01847">
    <property type="entry name" value="Triacylglycerol_lipase_like"/>
    <property type="match status" value="1"/>
</dbReference>
<dbReference type="PIRSF" id="PIRSF037375">
    <property type="entry name" value="Autotrns_EstA"/>
    <property type="match status" value="1"/>
</dbReference>
<dbReference type="SMART" id="SM00869">
    <property type="entry name" value="Autotransporter"/>
    <property type="match status" value="1"/>
</dbReference>
<proteinExistence type="inferred from homology"/>
<dbReference type="PROSITE" id="PS51208">
    <property type="entry name" value="AUTOTRANSPORTER"/>
    <property type="match status" value="1"/>
</dbReference>
<dbReference type="Proteomes" id="UP000648984">
    <property type="component" value="Unassembled WGS sequence"/>
</dbReference>
<keyword evidence="2 4" id="KW-0732">Signal</keyword>
<gene>
    <name evidence="6" type="ORF">GPA25_13815</name>
</gene>
<sequence length="611" mass="62991">MFRRTLLGTAVAALFSVSASAADFSNTYFFGDSLSDAGTFSFSGFLPPGTGRFTTNPGPVWAENLAAALGTRATPAVAGGTNYAQGGARLALQPGVPDTNPLTANALPVQTQISAYLALSGRADPGALYSVWTGANDLFVAIDPLRAESADPVGYMIATAGQAVTGIAGLQNAGARYILVPTVPDVGATPFGASIGPANAAGVTALVGAYNQALFGGLAAAGVEIIPLDTFSLLHEVAADPTLYGFVNVTVPACGATGSLLCTAADFVAPGADQTFLFADGVHPTTAGHRLIADYAMSVLRAPGAVSLLAESPLYTREALLTTVQDQVALGAWARGQTGRNVWASLGGGRLKYSSSEAVPGASGNPYDLAVGVDSWLTPSLSVGAAVGLGTLEADFSANAGDYEQTEQTVALYAGYRSGPLHATAVGAFGSIDYDTRRDVTLGAARRTMKGSTSGTNLSLGVQAGYDFGTGALRHGPLVGLHLQQVEVDGFTERNPSSTTMSFRSQDRESLLGSIGYQARYDLGRYLPYARVMLNHDFEKNDRDVRASLASLPANSFELPAFAPERTYGTAVFGVGAKLSPALSGNLALTTRFNQDDVRSYALQAGISLGF</sequence>
<feature type="chain" id="PRO_5046364528" evidence="4">
    <location>
        <begin position="22"/>
        <end position="611"/>
    </location>
</feature>
<evidence type="ECO:0000313" key="7">
    <source>
        <dbReference type="Proteomes" id="UP000648984"/>
    </source>
</evidence>
<evidence type="ECO:0000256" key="3">
    <source>
        <dbReference type="ARBA" id="ARBA00022801"/>
    </source>
</evidence>
<evidence type="ECO:0000259" key="5">
    <source>
        <dbReference type="PROSITE" id="PS51208"/>
    </source>
</evidence>
<dbReference type="RefSeq" id="WP_169260993.1">
    <property type="nucleotide sequence ID" value="NZ_WTVQ01000022.1"/>
</dbReference>
<organism evidence="6 7">
    <name type="scientific">Aromatoleum diolicum</name>
    <dbReference type="NCBI Taxonomy" id="75796"/>
    <lineage>
        <taxon>Bacteria</taxon>
        <taxon>Pseudomonadati</taxon>
        <taxon>Pseudomonadota</taxon>
        <taxon>Betaproteobacteria</taxon>
        <taxon>Rhodocyclales</taxon>
        <taxon>Rhodocyclaceae</taxon>
        <taxon>Aromatoleum</taxon>
    </lineage>
</organism>
<protein>
    <submittedName>
        <fullName evidence="6">Autotransporter domain-containing protein</fullName>
    </submittedName>
</protein>
<evidence type="ECO:0000313" key="6">
    <source>
        <dbReference type="EMBL" id="NMG75840.1"/>
    </source>
</evidence>
<dbReference type="EMBL" id="WTVQ01000022">
    <property type="protein sequence ID" value="NMG75840.1"/>
    <property type="molecule type" value="Genomic_DNA"/>
</dbReference>
<dbReference type="InterPro" id="IPR036514">
    <property type="entry name" value="SGNH_hydro_sf"/>
</dbReference>